<reference evidence="2" key="1">
    <citation type="submission" date="2022-11" db="UniProtKB">
        <authorList>
            <consortium name="WormBaseParasite"/>
        </authorList>
    </citation>
    <scope>IDENTIFICATION</scope>
</reference>
<keyword evidence="1" id="KW-1185">Reference proteome</keyword>
<dbReference type="WBParaSite" id="nRc.2.0.1.t47287-RA">
    <property type="protein sequence ID" value="nRc.2.0.1.t47287-RA"/>
    <property type="gene ID" value="nRc.2.0.1.g47287"/>
</dbReference>
<sequence length="61" mass="6898">MEKLLLRTDDAKPGRSRIQYNPEDETAVLTLKVTRYCTAQSTVFDHPVVSSKDLIHGELPL</sequence>
<evidence type="ECO:0000313" key="1">
    <source>
        <dbReference type="Proteomes" id="UP000887565"/>
    </source>
</evidence>
<dbReference type="AlphaFoldDB" id="A0A915L8Y1"/>
<proteinExistence type="predicted"/>
<dbReference type="Proteomes" id="UP000887565">
    <property type="component" value="Unplaced"/>
</dbReference>
<accession>A0A915L8Y1</accession>
<name>A0A915L8Y1_ROMCU</name>
<protein>
    <submittedName>
        <fullName evidence="2">Uncharacterized protein</fullName>
    </submittedName>
</protein>
<organism evidence="1 2">
    <name type="scientific">Romanomermis culicivorax</name>
    <name type="common">Nematode worm</name>
    <dbReference type="NCBI Taxonomy" id="13658"/>
    <lineage>
        <taxon>Eukaryota</taxon>
        <taxon>Metazoa</taxon>
        <taxon>Ecdysozoa</taxon>
        <taxon>Nematoda</taxon>
        <taxon>Enoplea</taxon>
        <taxon>Dorylaimia</taxon>
        <taxon>Mermithida</taxon>
        <taxon>Mermithoidea</taxon>
        <taxon>Mermithidae</taxon>
        <taxon>Romanomermis</taxon>
    </lineage>
</organism>
<evidence type="ECO:0000313" key="2">
    <source>
        <dbReference type="WBParaSite" id="nRc.2.0.1.t47287-RA"/>
    </source>
</evidence>